<sequence length="88" mass="9126">PADPPSERAALISMASPRARVCPSLHGVPRSVTWGASYSSALRLFYRGEVATSRVTGNGGLNCSAALFGAACQTHAESRLAPLINDGK</sequence>
<dbReference type="Proteomes" id="UP001057452">
    <property type="component" value="Chromosome 5"/>
</dbReference>
<name>A0ACB9XKY7_CHAAC</name>
<accession>A0ACB9XKY7</accession>
<feature type="non-terminal residue" evidence="1">
    <location>
        <position position="1"/>
    </location>
</feature>
<dbReference type="EMBL" id="CM043789">
    <property type="protein sequence ID" value="KAI4827434.1"/>
    <property type="molecule type" value="Genomic_DNA"/>
</dbReference>
<organism evidence="1 2">
    <name type="scientific">Chaenocephalus aceratus</name>
    <name type="common">Blackfin icefish</name>
    <name type="synonym">Chaenichthys aceratus</name>
    <dbReference type="NCBI Taxonomy" id="36190"/>
    <lineage>
        <taxon>Eukaryota</taxon>
        <taxon>Metazoa</taxon>
        <taxon>Chordata</taxon>
        <taxon>Craniata</taxon>
        <taxon>Vertebrata</taxon>
        <taxon>Euteleostomi</taxon>
        <taxon>Actinopterygii</taxon>
        <taxon>Neopterygii</taxon>
        <taxon>Teleostei</taxon>
        <taxon>Neoteleostei</taxon>
        <taxon>Acanthomorphata</taxon>
        <taxon>Eupercaria</taxon>
        <taxon>Perciformes</taxon>
        <taxon>Notothenioidei</taxon>
        <taxon>Channichthyidae</taxon>
        <taxon>Chaenocephalus</taxon>
    </lineage>
</organism>
<feature type="non-terminal residue" evidence="1">
    <location>
        <position position="88"/>
    </location>
</feature>
<protein>
    <submittedName>
        <fullName evidence="1">Uncharacterized protein</fullName>
    </submittedName>
</protein>
<evidence type="ECO:0000313" key="1">
    <source>
        <dbReference type="EMBL" id="KAI4827434.1"/>
    </source>
</evidence>
<keyword evidence="2" id="KW-1185">Reference proteome</keyword>
<comment type="caution">
    <text evidence="1">The sequence shown here is derived from an EMBL/GenBank/DDBJ whole genome shotgun (WGS) entry which is preliminary data.</text>
</comment>
<reference evidence="1" key="1">
    <citation type="submission" date="2022-05" db="EMBL/GenBank/DDBJ databases">
        <title>Chromosome-level genome of Chaenocephalus aceratus.</title>
        <authorList>
            <person name="Park H."/>
        </authorList>
    </citation>
    <scope>NUCLEOTIDE SEQUENCE</scope>
    <source>
        <strain evidence="1">KU_202001</strain>
    </source>
</reference>
<proteinExistence type="predicted"/>
<evidence type="ECO:0000313" key="2">
    <source>
        <dbReference type="Proteomes" id="UP001057452"/>
    </source>
</evidence>
<gene>
    <name evidence="1" type="ORF">KUCAC02_030828</name>
</gene>